<organism evidence="11 12">
    <name type="scientific">Coniochaeta pulveracea</name>
    <dbReference type="NCBI Taxonomy" id="177199"/>
    <lineage>
        <taxon>Eukaryota</taxon>
        <taxon>Fungi</taxon>
        <taxon>Dikarya</taxon>
        <taxon>Ascomycota</taxon>
        <taxon>Pezizomycotina</taxon>
        <taxon>Sordariomycetes</taxon>
        <taxon>Sordariomycetidae</taxon>
        <taxon>Coniochaetales</taxon>
        <taxon>Coniochaetaceae</taxon>
        <taxon>Coniochaeta</taxon>
    </lineage>
</organism>
<name>A0A420Y5F4_9PEZI</name>
<evidence type="ECO:0000256" key="3">
    <source>
        <dbReference type="ARBA" id="ARBA00010031"/>
    </source>
</evidence>
<dbReference type="Proteomes" id="UP000275385">
    <property type="component" value="Unassembled WGS sequence"/>
</dbReference>
<evidence type="ECO:0000259" key="10">
    <source>
        <dbReference type="SMART" id="SM00747"/>
    </source>
</evidence>
<feature type="signal peptide" evidence="9">
    <location>
        <begin position="1"/>
        <end position="26"/>
    </location>
</feature>
<evidence type="ECO:0000256" key="5">
    <source>
        <dbReference type="ARBA" id="ARBA00022622"/>
    </source>
</evidence>
<evidence type="ECO:0000313" key="12">
    <source>
        <dbReference type="Proteomes" id="UP000275385"/>
    </source>
</evidence>
<feature type="domain" description="CFEM" evidence="10">
    <location>
        <begin position="94"/>
        <end position="160"/>
    </location>
</feature>
<dbReference type="AlphaFoldDB" id="A0A420Y5F4"/>
<keyword evidence="6 9" id="KW-0732">Signal</keyword>
<dbReference type="SMART" id="SM00747">
    <property type="entry name" value="CFEM"/>
    <property type="match status" value="1"/>
</dbReference>
<gene>
    <name evidence="11" type="ORF">DL546_004612</name>
</gene>
<reference evidence="11 12" key="1">
    <citation type="submission" date="2018-08" db="EMBL/GenBank/DDBJ databases">
        <title>Draft genome of the lignicolous fungus Coniochaeta pulveracea.</title>
        <authorList>
            <person name="Borstlap C.J."/>
            <person name="De Witt R.N."/>
            <person name="Botha A."/>
            <person name="Volschenk H."/>
        </authorList>
    </citation>
    <scope>NUCLEOTIDE SEQUENCE [LARGE SCALE GENOMIC DNA]</scope>
    <source>
        <strain evidence="11 12">CAB683</strain>
    </source>
</reference>
<dbReference type="Pfam" id="PF05730">
    <property type="entry name" value="CFEM"/>
    <property type="match status" value="1"/>
</dbReference>
<evidence type="ECO:0000256" key="6">
    <source>
        <dbReference type="ARBA" id="ARBA00022729"/>
    </source>
</evidence>
<evidence type="ECO:0000256" key="7">
    <source>
        <dbReference type="ARBA" id="ARBA00023157"/>
    </source>
</evidence>
<accession>A0A420Y5F4</accession>
<keyword evidence="5" id="KW-0325">Glycoprotein</keyword>
<evidence type="ECO:0000256" key="2">
    <source>
        <dbReference type="ARBA" id="ARBA00004613"/>
    </source>
</evidence>
<evidence type="ECO:0000256" key="4">
    <source>
        <dbReference type="ARBA" id="ARBA00022525"/>
    </source>
</evidence>
<dbReference type="InterPro" id="IPR008427">
    <property type="entry name" value="Extracellular_membr_CFEM_dom"/>
</dbReference>
<keyword evidence="7" id="KW-1015">Disulfide bond</keyword>
<feature type="chain" id="PRO_5019152000" description="CFEM domain-containing protein" evidence="9">
    <location>
        <begin position="27"/>
        <end position="220"/>
    </location>
</feature>
<keyword evidence="8" id="KW-0449">Lipoprotein</keyword>
<evidence type="ECO:0000313" key="11">
    <source>
        <dbReference type="EMBL" id="RKU43109.1"/>
    </source>
</evidence>
<dbReference type="GO" id="GO:0005576">
    <property type="term" value="C:extracellular region"/>
    <property type="evidence" value="ECO:0007669"/>
    <property type="project" value="UniProtKB-SubCell"/>
</dbReference>
<comment type="caution">
    <text evidence="11">The sequence shown here is derived from an EMBL/GenBank/DDBJ whole genome shotgun (WGS) entry which is preliminary data.</text>
</comment>
<keyword evidence="5" id="KW-0336">GPI-anchor</keyword>
<protein>
    <recommendedName>
        <fullName evidence="10">CFEM domain-containing protein</fullName>
    </recommendedName>
</protein>
<keyword evidence="5" id="KW-0472">Membrane</keyword>
<evidence type="ECO:0000256" key="1">
    <source>
        <dbReference type="ARBA" id="ARBA00004589"/>
    </source>
</evidence>
<comment type="similarity">
    <text evidence="3">Belongs to the RBT5 family.</text>
</comment>
<keyword evidence="4" id="KW-0964">Secreted</keyword>
<dbReference type="EMBL" id="QVQW01000047">
    <property type="protein sequence ID" value="RKU43109.1"/>
    <property type="molecule type" value="Genomic_DNA"/>
</dbReference>
<evidence type="ECO:0000256" key="8">
    <source>
        <dbReference type="ARBA" id="ARBA00023288"/>
    </source>
</evidence>
<sequence>MRLLECLSYILAVLAAVIAIDGLALAQDGPPMAEHRARYAPALGGRQASATPASPDAVMTTTTTIHTTVSGLPALTNPGLTSLESGRPMFCYSAFMDVPHCARPCVDEGMRAFECGNAPLYSCLCDHKDALMKKVGRCVLKRCGERKAMKAAKLAKRNCSKWWSCTARLHTTTLIGFGTIHTKFTFPPVVQARATNGPAVADKAAASAAEALVTEVPRLA</sequence>
<dbReference type="GO" id="GO:0098552">
    <property type="term" value="C:side of membrane"/>
    <property type="evidence" value="ECO:0007669"/>
    <property type="project" value="UniProtKB-KW"/>
</dbReference>
<keyword evidence="12" id="KW-1185">Reference proteome</keyword>
<evidence type="ECO:0000256" key="9">
    <source>
        <dbReference type="SAM" id="SignalP"/>
    </source>
</evidence>
<comment type="subcellular location">
    <subcellularLocation>
        <location evidence="1">Membrane</location>
        <topology evidence="1">Lipid-anchor</topology>
        <topology evidence="1">GPI-anchor</topology>
    </subcellularLocation>
    <subcellularLocation>
        <location evidence="2">Secreted</location>
    </subcellularLocation>
</comment>
<proteinExistence type="inferred from homology"/>